<evidence type="ECO:0000256" key="4">
    <source>
        <dbReference type="ARBA" id="ARBA00023002"/>
    </source>
</evidence>
<dbReference type="InterPro" id="IPR036220">
    <property type="entry name" value="UDP-Glc/GDP-Man_DH_C_sf"/>
</dbReference>
<feature type="active site" description="Nucleophile" evidence="8">
    <location>
        <position position="262"/>
    </location>
</feature>
<evidence type="ECO:0000256" key="8">
    <source>
        <dbReference type="PIRSR" id="PIRSR500134-1"/>
    </source>
</evidence>
<feature type="binding site" evidence="10">
    <location>
        <position position="340"/>
    </location>
    <ligand>
        <name>NAD(+)</name>
        <dbReference type="ChEBI" id="CHEBI:57540"/>
    </ligand>
</feature>
<dbReference type="PRINTS" id="PR00077">
    <property type="entry name" value="GPDHDRGNASE"/>
</dbReference>
<dbReference type="SUPFAM" id="SSF51735">
    <property type="entry name" value="NAD(P)-binding Rossmann-fold domains"/>
    <property type="match status" value="1"/>
</dbReference>
<dbReference type="Pfam" id="PF03720">
    <property type="entry name" value="UDPG_MGDP_dh_C"/>
    <property type="match status" value="1"/>
</dbReference>
<evidence type="ECO:0000313" key="12">
    <source>
        <dbReference type="EMBL" id="EMB36022.1"/>
    </source>
</evidence>
<feature type="binding site" evidence="9">
    <location>
        <begin position="251"/>
        <end position="255"/>
    </location>
    <ligand>
        <name>substrate</name>
    </ligand>
</feature>
<dbReference type="InterPro" id="IPR014027">
    <property type="entry name" value="UDP-Glc/GDP-Man_DH_C"/>
</dbReference>
<evidence type="ECO:0000256" key="9">
    <source>
        <dbReference type="PIRSR" id="PIRSR500134-2"/>
    </source>
</evidence>
<dbReference type="Proteomes" id="UP000011705">
    <property type="component" value="Chromosome"/>
</dbReference>
<name>A0A0E2E996_TREDN</name>
<feature type="domain" description="UDP-glucose/GDP-mannose dehydrogenase C-terminal" evidence="11">
    <location>
        <begin position="326"/>
        <end position="414"/>
    </location>
</feature>
<comment type="similarity">
    <text evidence="2 7">Belongs to the UDP-glucose/GDP-mannose dehydrogenase family.</text>
</comment>
<feature type="binding site" evidence="10">
    <location>
        <position position="86"/>
    </location>
    <ligand>
        <name>NAD(+)</name>
        <dbReference type="ChEBI" id="CHEBI:57540"/>
    </ligand>
</feature>
<evidence type="ECO:0000256" key="7">
    <source>
        <dbReference type="PIRNR" id="PIRNR000124"/>
    </source>
</evidence>
<dbReference type="GO" id="GO:0051287">
    <property type="term" value="F:NAD binding"/>
    <property type="evidence" value="ECO:0007669"/>
    <property type="project" value="InterPro"/>
</dbReference>
<dbReference type="PATRIC" id="fig|999432.5.peg.221"/>
<dbReference type="SUPFAM" id="SSF52413">
    <property type="entry name" value="UDP-glucose/GDP-mannose dehydrogenase C-terminal domain"/>
    <property type="match status" value="1"/>
</dbReference>
<dbReference type="Pfam" id="PF03721">
    <property type="entry name" value="UDPG_MGDP_dh_N"/>
    <property type="match status" value="1"/>
</dbReference>
<feature type="binding site" evidence="9">
    <location>
        <begin position="145"/>
        <end position="148"/>
    </location>
    <ligand>
        <name>substrate</name>
    </ligand>
</feature>
<dbReference type="SUPFAM" id="SSF48179">
    <property type="entry name" value="6-phosphogluconate dehydrogenase C-terminal domain-like"/>
    <property type="match status" value="1"/>
</dbReference>
<dbReference type="InterPro" id="IPR006168">
    <property type="entry name" value="G3P_DH_NAD-dep"/>
</dbReference>
<feature type="binding site" evidence="10">
    <location>
        <position position="148"/>
    </location>
    <ligand>
        <name>NAD(+)</name>
        <dbReference type="ChEBI" id="CHEBI:57540"/>
    </ligand>
</feature>
<feature type="binding site" evidence="10">
    <location>
        <position position="37"/>
    </location>
    <ligand>
        <name>NAD(+)</name>
        <dbReference type="ChEBI" id="CHEBI:57540"/>
    </ligand>
</feature>
<evidence type="ECO:0000256" key="5">
    <source>
        <dbReference type="ARBA" id="ARBA00023027"/>
    </source>
</evidence>
<dbReference type="InterPro" id="IPR014026">
    <property type="entry name" value="UDP-Glc/GDP-Man_DH_dimer"/>
</dbReference>
<dbReference type="Gene3D" id="3.40.50.720">
    <property type="entry name" value="NAD(P)-binding Rossmann-like Domain"/>
    <property type="match status" value="2"/>
</dbReference>
<keyword evidence="4 7" id="KW-0560">Oxidoreductase</keyword>
<gene>
    <name evidence="12" type="ORF">HMPREF9726_00214</name>
</gene>
<organism evidence="12">
    <name type="scientific">Treponema denticola H-22</name>
    <dbReference type="NCBI Taxonomy" id="999432"/>
    <lineage>
        <taxon>Bacteria</taxon>
        <taxon>Pseudomonadati</taxon>
        <taxon>Spirochaetota</taxon>
        <taxon>Spirochaetia</taxon>
        <taxon>Spirochaetales</taxon>
        <taxon>Treponemataceae</taxon>
        <taxon>Treponema</taxon>
    </lineage>
</organism>
<evidence type="ECO:0000256" key="10">
    <source>
        <dbReference type="PIRSR" id="PIRSR500134-3"/>
    </source>
</evidence>
<dbReference type="InterPro" id="IPR036291">
    <property type="entry name" value="NAD(P)-bd_dom_sf"/>
</dbReference>
<dbReference type="InterPro" id="IPR028357">
    <property type="entry name" value="UDPglc_DH_bac"/>
</dbReference>
<dbReference type="Gene3D" id="1.10.1040.10">
    <property type="entry name" value="N-(1-d-carboxylethyl)-l-norvaline Dehydrogenase, domain 2"/>
    <property type="match status" value="1"/>
</dbReference>
<evidence type="ECO:0000256" key="6">
    <source>
        <dbReference type="ARBA" id="ARBA00047473"/>
    </source>
</evidence>
<evidence type="ECO:0000256" key="3">
    <source>
        <dbReference type="ARBA" id="ARBA00012954"/>
    </source>
</evidence>
<dbReference type="InterPro" id="IPR017476">
    <property type="entry name" value="UDP-Glc/GDP-Man"/>
</dbReference>
<comment type="catalytic activity">
    <reaction evidence="6 7">
        <text>UDP-alpha-D-glucose + 2 NAD(+) + H2O = UDP-alpha-D-glucuronate + 2 NADH + 3 H(+)</text>
        <dbReference type="Rhea" id="RHEA:23596"/>
        <dbReference type="ChEBI" id="CHEBI:15377"/>
        <dbReference type="ChEBI" id="CHEBI:15378"/>
        <dbReference type="ChEBI" id="CHEBI:57540"/>
        <dbReference type="ChEBI" id="CHEBI:57945"/>
        <dbReference type="ChEBI" id="CHEBI:58052"/>
        <dbReference type="ChEBI" id="CHEBI:58885"/>
        <dbReference type="EC" id="1.1.1.22"/>
    </reaction>
</comment>
<dbReference type="AlphaFoldDB" id="A0A0E2E996"/>
<dbReference type="InterPro" id="IPR013328">
    <property type="entry name" value="6PGD_dom2"/>
</dbReference>
<feature type="binding site" evidence="10">
    <location>
        <position position="32"/>
    </location>
    <ligand>
        <name>NAD(+)</name>
        <dbReference type="ChEBI" id="CHEBI:57540"/>
    </ligand>
</feature>
<protein>
    <recommendedName>
        <fullName evidence="3 7">UDP-glucose 6-dehydrogenase</fullName>
        <ecNumber evidence="3 7">1.1.1.22</ecNumber>
    </recommendedName>
</protein>
<feature type="binding site" evidence="9">
    <location>
        <position position="206"/>
    </location>
    <ligand>
        <name>substrate</name>
    </ligand>
</feature>
<dbReference type="GO" id="GO:0006065">
    <property type="term" value="P:UDP-glucuronate biosynthetic process"/>
    <property type="evidence" value="ECO:0007669"/>
    <property type="project" value="UniProtKB-UniPathway"/>
</dbReference>
<comment type="pathway">
    <text evidence="1">Nucleotide-sugar biosynthesis; UDP-alpha-D-glucuronate biosynthesis; UDP-alpha-D-glucuronate from UDP-alpha-D-glucose: step 1/1.</text>
</comment>
<comment type="caution">
    <text evidence="12">The sequence shown here is derived from an EMBL/GenBank/DDBJ whole genome shotgun (WGS) entry which is preliminary data.</text>
</comment>
<dbReference type="InterPro" id="IPR001732">
    <property type="entry name" value="UDP-Glc/GDP-Man_DH_N"/>
</dbReference>
<dbReference type="RefSeq" id="WP_002682785.1">
    <property type="nucleotide sequence ID" value="NZ_CM001795.1"/>
</dbReference>
<dbReference type="PIRSF" id="PIRSF500134">
    <property type="entry name" value="UDPglc_DH_bac"/>
    <property type="match status" value="1"/>
</dbReference>
<dbReference type="GO" id="GO:0003979">
    <property type="term" value="F:UDP-glucose 6-dehydrogenase activity"/>
    <property type="evidence" value="ECO:0007669"/>
    <property type="project" value="UniProtKB-EC"/>
</dbReference>
<dbReference type="PANTHER" id="PTHR43750">
    <property type="entry name" value="UDP-GLUCOSE 6-DEHYDROGENASE TUAD"/>
    <property type="match status" value="1"/>
</dbReference>
<dbReference type="GO" id="GO:0000271">
    <property type="term" value="P:polysaccharide biosynthetic process"/>
    <property type="evidence" value="ECO:0007669"/>
    <property type="project" value="InterPro"/>
</dbReference>
<feature type="binding site" evidence="9">
    <location>
        <position position="259"/>
    </location>
    <ligand>
        <name>substrate</name>
    </ligand>
</feature>
<dbReference type="HOGENOM" id="CLU_023810_2_0_12"/>
<proteinExistence type="inferred from homology"/>
<dbReference type="EC" id="1.1.1.22" evidence="3 7"/>
<dbReference type="UniPathway" id="UPA00038">
    <property type="reaction ID" value="UER00491"/>
</dbReference>
<dbReference type="PANTHER" id="PTHR43750:SF2">
    <property type="entry name" value="UDP-GLUCOSE 6-DEHYDROGENASE"/>
    <property type="match status" value="1"/>
</dbReference>
<evidence type="ECO:0000256" key="1">
    <source>
        <dbReference type="ARBA" id="ARBA00004701"/>
    </source>
</evidence>
<dbReference type="EMBL" id="AGDV01000001">
    <property type="protein sequence ID" value="EMB36022.1"/>
    <property type="molecule type" value="Genomic_DNA"/>
</dbReference>
<reference evidence="12" key="1">
    <citation type="submission" date="2012-01" db="EMBL/GenBank/DDBJ databases">
        <title>The Genome Sequence of Treponema denticola H-22.</title>
        <authorList>
            <consortium name="The Broad Institute Genome Sequencing Platform"/>
            <person name="Earl A."/>
            <person name="Ward D."/>
            <person name="Feldgarden M."/>
            <person name="Gevers D."/>
            <person name="Blanton J.M."/>
            <person name="Fenno C.J."/>
            <person name="Baranova O.V."/>
            <person name="Mathney J."/>
            <person name="Dewhirst F.E."/>
            <person name="Izard J."/>
            <person name="Young S.K."/>
            <person name="Zeng Q."/>
            <person name="Gargeya S."/>
            <person name="Fitzgerald M."/>
            <person name="Haas B."/>
            <person name="Abouelleil A."/>
            <person name="Alvarado L."/>
            <person name="Arachchi H.M."/>
            <person name="Berlin A."/>
            <person name="Chapman S.B."/>
            <person name="Gearin G."/>
            <person name="Goldberg J."/>
            <person name="Griggs A."/>
            <person name="Gujja S."/>
            <person name="Hansen M."/>
            <person name="Heiman D."/>
            <person name="Howarth C."/>
            <person name="Larimer J."/>
            <person name="Lui A."/>
            <person name="MacDonald P.J.P."/>
            <person name="McCowen C."/>
            <person name="Montmayeur A."/>
            <person name="Murphy C."/>
            <person name="Neiman D."/>
            <person name="Pearson M."/>
            <person name="Priest M."/>
            <person name="Roberts A."/>
            <person name="Saif S."/>
            <person name="Shea T."/>
            <person name="Sisk P."/>
            <person name="Stolte C."/>
            <person name="Sykes S."/>
            <person name="Wortman J."/>
            <person name="Nusbaum C."/>
            <person name="Birren B."/>
        </authorList>
    </citation>
    <scope>NUCLEOTIDE SEQUENCE [LARGE SCALE GENOMIC DNA]</scope>
    <source>
        <strain evidence="12">H-22</strain>
    </source>
</reference>
<keyword evidence="5 7" id="KW-0520">NAD</keyword>
<accession>A0A0E2E996</accession>
<dbReference type="Pfam" id="PF00984">
    <property type="entry name" value="UDPG_MGDP_dh"/>
    <property type="match status" value="1"/>
</dbReference>
<feature type="binding site" evidence="10">
    <location>
        <position position="121"/>
    </location>
    <ligand>
        <name>NAD(+)</name>
        <dbReference type="ChEBI" id="CHEBI:57540"/>
    </ligand>
</feature>
<feature type="binding site" evidence="9">
    <location>
        <position position="415"/>
    </location>
    <ligand>
        <name>substrate</name>
    </ligand>
</feature>
<evidence type="ECO:0000256" key="2">
    <source>
        <dbReference type="ARBA" id="ARBA00006601"/>
    </source>
</evidence>
<sequence>MLKYKIAVAGTGYVGLSIAVLLSQHNEVYAVDIVPDRVNLINNKKSPIQDKEIEDYLLTKPLNLKATLDAASAYSNADFVVIATPTNYDPQKNFFDTSAVEAVIKLVMHYNPNAVMVIKSTIPVGFTKTIREKTGSKNILFSPEFLRESNALFDNLHPSRIIVGTDLEDKRLTEAAKEFARLLQEGAVKENIDTLFMYFTEAEAVKLFANTYLALRVSFFNELDTYAELKGLDTQSIINGVCLDPRIGAFYNNPSFGYGGYCLPKDTKQLLANYQDVPQNLIQAIVESNRTRKDFIADRILQKAGYYDYSASVSFDSFSEKKITIGVYRLIMKSNSDNFRQSSIQGIMKRIKAKGADVIIYEPNLNDGETFFGSLVVNDLEKFKKMSAVIIANRYDSLLADVQEKIYTRDLFGRD</sequence>
<feature type="binding site" evidence="9">
    <location>
        <position position="332"/>
    </location>
    <ligand>
        <name>substrate</name>
    </ligand>
</feature>
<feature type="binding site" evidence="9">
    <location>
        <position position="333"/>
    </location>
    <ligand>
        <name>substrate</name>
    </ligand>
</feature>
<dbReference type="GO" id="GO:0006072">
    <property type="term" value="P:glycerol-3-phosphate metabolic process"/>
    <property type="evidence" value="ECO:0007669"/>
    <property type="project" value="InterPro"/>
</dbReference>
<feature type="binding site" evidence="10">
    <location>
        <position position="265"/>
    </location>
    <ligand>
        <name>NAD(+)</name>
        <dbReference type="ChEBI" id="CHEBI:57540"/>
    </ligand>
</feature>
<dbReference type="NCBIfam" id="TIGR03026">
    <property type="entry name" value="NDP-sugDHase"/>
    <property type="match status" value="1"/>
</dbReference>
<dbReference type="InterPro" id="IPR008927">
    <property type="entry name" value="6-PGluconate_DH-like_C_sf"/>
</dbReference>
<dbReference type="PIRSF" id="PIRSF000124">
    <property type="entry name" value="UDPglc_GDPman_dh"/>
    <property type="match status" value="1"/>
</dbReference>
<evidence type="ECO:0000259" key="11">
    <source>
        <dbReference type="SMART" id="SM00984"/>
    </source>
</evidence>
<dbReference type="SMART" id="SM00984">
    <property type="entry name" value="UDPG_MGDP_dh_C"/>
    <property type="match status" value="1"/>
</dbReference>